<dbReference type="OrthoDB" id="5598606at2759"/>
<comment type="caution">
    <text evidence="2">The sequence shown here is derived from an EMBL/GenBank/DDBJ whole genome shotgun (WGS) entry which is preliminary data.</text>
</comment>
<feature type="compositionally biased region" description="Polar residues" evidence="1">
    <location>
        <begin position="146"/>
        <end position="158"/>
    </location>
</feature>
<feature type="region of interest" description="Disordered" evidence="1">
    <location>
        <begin position="121"/>
        <end position="213"/>
    </location>
</feature>
<evidence type="ECO:0000313" key="2">
    <source>
        <dbReference type="EMBL" id="OLP84979.1"/>
    </source>
</evidence>
<evidence type="ECO:0000256" key="1">
    <source>
        <dbReference type="SAM" id="MobiDB-lite"/>
    </source>
</evidence>
<proteinExistence type="predicted"/>
<dbReference type="AlphaFoldDB" id="A0A1Q9CPY0"/>
<accession>A0A1Q9CPY0</accession>
<protein>
    <submittedName>
        <fullName evidence="2">Uncharacterized protein</fullName>
    </submittedName>
</protein>
<gene>
    <name evidence="2" type="ORF">AK812_SmicGene34091</name>
</gene>
<feature type="compositionally biased region" description="Low complexity" evidence="1">
    <location>
        <begin position="130"/>
        <end position="140"/>
    </location>
</feature>
<sequence length="702" mass="78456">MSVSVKGTATLKNGKVSLVLQPDVQDIRPDTSATAMGSNSNEDDVQIDVRAAVMKKIADGLMPVHPSRSPISFRTLLVQICHAQEKQQFTKEGIYGQWDPRAESALAAALLKPKRNCKSTSSVPLALENSTTSPSSASPALAICNTPASNAQSAPKTTNTDEAKADSSSDSSSSSSSSTSSSEDEQQEHFSEDDQEEHDVPQEPDDERHQPDNKVMPEYFKWTDDWHDVYAQLWQIYDSSELNPKRRRIMDTLLTDLGKAQDQFDAAVKPMAAYRKALEEVKNHVMTELKTPIVITKETVSGSVNDLPLKQHSHQYKAKTLVDIIENVALDAVPWESIPVCLANDRYTELPPPIRTCPDTSFVLQISIIKNATGTFGTVIKRFIFAEKTNSLRNIDEVVHGTGNLIDYSPTFRSGTCAFQILLERMSHWMLSYRRLEHKPKQDVDKHCFASEVAFQKYLIQRRVLDEGYGNVTKKTLAKRRDVFQKALGVALDKMDCRVVGGKKETVVMDEAIVASKNSAWSGEGFSSGATTSEEAGFNTNEAAMWRDENDPEEACCRSTASKTTQEDIKTNGAWPWLAVAVGKNKEVYTHDNGKKRITYRLLPSRRTAIKNKPRGFEEIQKTVEEHVAKGSYLVFDGWTATKKAVKALGYEYAPPVKHEKYFRDPNTGFHTNDAESENGRLKKWSRRRYGKLSLNALEMDE</sequence>
<name>A0A1Q9CPY0_SYMMI</name>
<keyword evidence="3" id="KW-1185">Reference proteome</keyword>
<organism evidence="2 3">
    <name type="scientific">Symbiodinium microadriaticum</name>
    <name type="common">Dinoflagellate</name>
    <name type="synonym">Zooxanthella microadriatica</name>
    <dbReference type="NCBI Taxonomy" id="2951"/>
    <lineage>
        <taxon>Eukaryota</taxon>
        <taxon>Sar</taxon>
        <taxon>Alveolata</taxon>
        <taxon>Dinophyceae</taxon>
        <taxon>Suessiales</taxon>
        <taxon>Symbiodiniaceae</taxon>
        <taxon>Symbiodinium</taxon>
    </lineage>
</organism>
<feature type="compositionally biased region" description="Low complexity" evidence="1">
    <location>
        <begin position="168"/>
        <end position="181"/>
    </location>
</feature>
<evidence type="ECO:0000313" key="3">
    <source>
        <dbReference type="Proteomes" id="UP000186817"/>
    </source>
</evidence>
<feature type="compositionally biased region" description="Basic and acidic residues" evidence="1">
    <location>
        <begin position="187"/>
        <end position="212"/>
    </location>
</feature>
<reference evidence="2 3" key="1">
    <citation type="submission" date="2016-02" db="EMBL/GenBank/DDBJ databases">
        <title>Genome analysis of coral dinoflagellate symbionts highlights evolutionary adaptations to a symbiotic lifestyle.</title>
        <authorList>
            <person name="Aranda M."/>
            <person name="Li Y."/>
            <person name="Liew Y.J."/>
            <person name="Baumgarten S."/>
            <person name="Simakov O."/>
            <person name="Wilson M."/>
            <person name="Piel J."/>
            <person name="Ashoor H."/>
            <person name="Bougouffa S."/>
            <person name="Bajic V.B."/>
            <person name="Ryu T."/>
            <person name="Ravasi T."/>
            <person name="Bayer T."/>
            <person name="Micklem G."/>
            <person name="Kim H."/>
            <person name="Bhak J."/>
            <person name="Lajeunesse T.C."/>
            <person name="Voolstra C.R."/>
        </authorList>
    </citation>
    <scope>NUCLEOTIDE SEQUENCE [LARGE SCALE GENOMIC DNA]</scope>
    <source>
        <strain evidence="2 3">CCMP2467</strain>
    </source>
</reference>
<dbReference type="EMBL" id="LSRX01001003">
    <property type="protein sequence ID" value="OLP84979.1"/>
    <property type="molecule type" value="Genomic_DNA"/>
</dbReference>
<dbReference type="Proteomes" id="UP000186817">
    <property type="component" value="Unassembled WGS sequence"/>
</dbReference>